<organism evidence="4 5">
    <name type="scientific">Alicyclobacillus hesperidum</name>
    <dbReference type="NCBI Taxonomy" id="89784"/>
    <lineage>
        <taxon>Bacteria</taxon>
        <taxon>Bacillati</taxon>
        <taxon>Bacillota</taxon>
        <taxon>Bacilli</taxon>
        <taxon>Bacillales</taxon>
        <taxon>Alicyclobacillaceae</taxon>
        <taxon>Alicyclobacillus</taxon>
    </lineage>
</organism>
<dbReference type="InterPro" id="IPR011583">
    <property type="entry name" value="Chitinase_II/V-like_cat"/>
</dbReference>
<feature type="chain" id="PRO_5041220487" description="GH18 domain-containing protein" evidence="2">
    <location>
        <begin position="40"/>
        <end position="523"/>
    </location>
</feature>
<evidence type="ECO:0000313" key="5">
    <source>
        <dbReference type="Proteomes" id="UP001157137"/>
    </source>
</evidence>
<dbReference type="GO" id="GO:0005975">
    <property type="term" value="P:carbohydrate metabolic process"/>
    <property type="evidence" value="ECO:0007669"/>
    <property type="project" value="InterPro"/>
</dbReference>
<sequence length="523" mass="56209">MPTTSDYARKGLAPLMQKFNRRNAGVGFLAAACSALALAAFPHFEHAASAQPALHFSPATINYDGHHAQVYKIVQGGTAYMPVYYVMQALNEFGCTNQWNGSSWLFSVSNSQAIDWNNLSIGTGKVALYLNQRLVSMVDPIVAIDPNSGKPTTYMPVWYVMQMLQRAGIACSWNGSQWSLANQPNLPQPAQAGLWNSAFINGDATSVSDLQMYRHHVNVLFVNAFDLHTNGTLTQDEGQVACSYAHQNGMLAIARIDSFDGSSLANLLANPQNALALAQRIVQAVVAGGYDGVNIDFEFLPAAAQVSFLSFLQQLHVLLANQDKWLTIDVPAIDDPASDTWDRAYNLQQIGEIADKEVLMSYDYSYPGSPPGPIAPLPWVVNTISYTVSQTPSAKVLLGIDTYAYDWGNSGNPTVLTLQQVDNLASQPGTTVSYNASTATPRLTYSQNGITHTVYYETPASLASRIAEVGAFALGGIAQWRIGLEDPATDQVLDSLVPAEAGGTTAPPVANATTTAVTNNTTS</sequence>
<gene>
    <name evidence="4" type="ORF">Heshes_04900</name>
</gene>
<dbReference type="AlphaFoldDB" id="A0AA37U1Q7"/>
<dbReference type="Proteomes" id="UP001157137">
    <property type="component" value="Unassembled WGS sequence"/>
</dbReference>
<dbReference type="PANTHER" id="PTHR46066">
    <property type="entry name" value="CHITINASE DOMAIN-CONTAINING PROTEIN 1 FAMILY MEMBER"/>
    <property type="match status" value="1"/>
</dbReference>
<evidence type="ECO:0000256" key="1">
    <source>
        <dbReference type="SAM" id="MobiDB-lite"/>
    </source>
</evidence>
<dbReference type="GO" id="GO:0008061">
    <property type="term" value="F:chitin binding"/>
    <property type="evidence" value="ECO:0007669"/>
    <property type="project" value="InterPro"/>
</dbReference>
<dbReference type="PANTHER" id="PTHR46066:SF2">
    <property type="entry name" value="CHITINASE DOMAIN-CONTAINING PROTEIN 1"/>
    <property type="match status" value="1"/>
</dbReference>
<feature type="domain" description="GH18" evidence="3">
    <location>
        <begin position="189"/>
        <end position="499"/>
    </location>
</feature>
<comment type="caution">
    <text evidence="4">The sequence shown here is derived from an EMBL/GenBank/DDBJ whole genome shotgun (WGS) entry which is preliminary data.</text>
</comment>
<accession>A0AA37U1Q7</accession>
<dbReference type="InterPro" id="IPR017853">
    <property type="entry name" value="GH"/>
</dbReference>
<dbReference type="Gene3D" id="3.10.50.10">
    <property type="match status" value="1"/>
</dbReference>
<dbReference type="Pfam" id="PF00704">
    <property type="entry name" value="Glyco_hydro_18"/>
    <property type="match status" value="1"/>
</dbReference>
<protein>
    <recommendedName>
        <fullName evidence="3">GH18 domain-containing protein</fullName>
    </recommendedName>
</protein>
<feature type="region of interest" description="Disordered" evidence="1">
    <location>
        <begin position="500"/>
        <end position="523"/>
    </location>
</feature>
<dbReference type="InterPro" id="IPR029070">
    <property type="entry name" value="Chitinase_insertion_sf"/>
</dbReference>
<evidence type="ECO:0000259" key="3">
    <source>
        <dbReference type="PROSITE" id="PS51910"/>
    </source>
</evidence>
<dbReference type="PROSITE" id="PS51910">
    <property type="entry name" value="GH18_2"/>
    <property type="match status" value="1"/>
</dbReference>
<feature type="compositionally biased region" description="Low complexity" evidence="1">
    <location>
        <begin position="501"/>
        <end position="523"/>
    </location>
</feature>
<name>A0AA37U1Q7_9BACL</name>
<dbReference type="SMART" id="SM00636">
    <property type="entry name" value="Glyco_18"/>
    <property type="match status" value="1"/>
</dbReference>
<keyword evidence="2" id="KW-0732">Signal</keyword>
<dbReference type="Gene3D" id="3.20.20.80">
    <property type="entry name" value="Glycosidases"/>
    <property type="match status" value="1"/>
</dbReference>
<dbReference type="SUPFAM" id="SSF51445">
    <property type="entry name" value="(Trans)glycosidases"/>
    <property type="match status" value="1"/>
</dbReference>
<feature type="signal peptide" evidence="2">
    <location>
        <begin position="1"/>
        <end position="39"/>
    </location>
</feature>
<evidence type="ECO:0000256" key="2">
    <source>
        <dbReference type="SAM" id="SignalP"/>
    </source>
</evidence>
<evidence type="ECO:0000313" key="4">
    <source>
        <dbReference type="EMBL" id="GLV12806.1"/>
    </source>
</evidence>
<reference evidence="4" key="1">
    <citation type="submission" date="2023-02" db="EMBL/GenBank/DDBJ databases">
        <title>Proposal of a novel subspecies: Alicyclobacillus hesperidum subspecies aegle.</title>
        <authorList>
            <person name="Goto K."/>
            <person name="Fujii T."/>
            <person name="Yasui K."/>
            <person name="Mochida K."/>
            <person name="Kato-Tanaka Y."/>
            <person name="Morohoshi S."/>
            <person name="An S.Y."/>
            <person name="Kasai H."/>
            <person name="Yokota A."/>
        </authorList>
    </citation>
    <scope>NUCLEOTIDE SEQUENCE</scope>
    <source>
        <strain evidence="4">DSM 12766</strain>
    </source>
</reference>
<proteinExistence type="predicted"/>
<dbReference type="EMBL" id="BSRA01000002">
    <property type="protein sequence ID" value="GLV12806.1"/>
    <property type="molecule type" value="Genomic_DNA"/>
</dbReference>
<dbReference type="InterPro" id="IPR001223">
    <property type="entry name" value="Glyco_hydro18_cat"/>
</dbReference>